<dbReference type="PANTHER" id="PTHR35090">
    <property type="entry name" value="DNA-DIRECTED RNA POLYMERASE SUBUNIT I"/>
    <property type="match status" value="1"/>
</dbReference>
<dbReference type="RefSeq" id="WP_171327939.1">
    <property type="nucleotide sequence ID" value="NZ_WVRA01000001.1"/>
</dbReference>
<sequence>MSERAATVEALIGPNAVLQLLPQIEKICGASLLSHMLAEAGLTRTPDGRDMIPEIHAVRLHQMLRREEPERSGAMAAAAGKGTARYILQHRIPKPIQRILKALPAFMSARLLSKAIAHHAWTFAGSGKFQFQLQDSWTFKITDNPIVRGETSQTPLCLWHAAVFEYLYRDLVHPEVNCVETSCCAQGSVNACIFELTVTMGRG</sequence>
<dbReference type="GO" id="GO:0030494">
    <property type="term" value="P:bacteriochlorophyll biosynthetic process"/>
    <property type="evidence" value="ECO:0007669"/>
    <property type="project" value="InterPro"/>
</dbReference>
<dbReference type="SMART" id="SM00989">
    <property type="entry name" value="V4R"/>
    <property type="match status" value="1"/>
</dbReference>
<dbReference type="AlphaFoldDB" id="A0AA90YPZ1"/>
<reference evidence="2" key="1">
    <citation type="submission" date="2019-12" db="EMBL/GenBank/DDBJ databases">
        <title>Ruegeria JWLKs population differentiation of coral mucus and skeleton niches.</title>
        <authorList>
            <person name="Luo D."/>
        </authorList>
    </citation>
    <scope>NUCLEOTIDE SEQUENCE</scope>
    <source>
        <strain evidence="2">HKCCD6181</strain>
    </source>
</reference>
<dbReference type="InterPro" id="IPR004096">
    <property type="entry name" value="V4R"/>
</dbReference>
<comment type="caution">
    <text evidence="2">The sequence shown here is derived from an EMBL/GenBank/DDBJ whole genome shotgun (WGS) entry which is preliminary data.</text>
</comment>
<evidence type="ECO:0000313" key="3">
    <source>
        <dbReference type="Proteomes" id="UP000597886"/>
    </source>
</evidence>
<dbReference type="PANTHER" id="PTHR35090:SF1">
    <property type="entry name" value="SLR0144 PROTEIN"/>
    <property type="match status" value="1"/>
</dbReference>
<dbReference type="InterPro" id="IPR010249">
    <property type="entry name" value="BchJ"/>
</dbReference>
<accession>A0AA90YPZ1</accession>
<evidence type="ECO:0000259" key="1">
    <source>
        <dbReference type="SMART" id="SM00989"/>
    </source>
</evidence>
<feature type="domain" description="4-vinyl reductase 4VR" evidence="1">
    <location>
        <begin position="136"/>
        <end position="198"/>
    </location>
</feature>
<proteinExistence type="predicted"/>
<name>A0AA90YPZ1_9RHOB</name>
<dbReference type="NCBIfam" id="TIGR02019">
    <property type="entry name" value="BchJ"/>
    <property type="match status" value="1"/>
</dbReference>
<dbReference type="SUPFAM" id="SSF111126">
    <property type="entry name" value="Ligand-binding domain in the NO signalling and Golgi transport"/>
    <property type="match status" value="1"/>
</dbReference>
<organism evidence="2 3">
    <name type="scientific">Ruegeria atlantica</name>
    <dbReference type="NCBI Taxonomy" id="81569"/>
    <lineage>
        <taxon>Bacteria</taxon>
        <taxon>Pseudomonadati</taxon>
        <taxon>Pseudomonadota</taxon>
        <taxon>Alphaproteobacteria</taxon>
        <taxon>Rhodobacterales</taxon>
        <taxon>Roseobacteraceae</taxon>
        <taxon>Ruegeria</taxon>
    </lineage>
</organism>
<dbReference type="EMBL" id="WVRA01000001">
    <property type="protein sequence ID" value="NOE16673.1"/>
    <property type="molecule type" value="Genomic_DNA"/>
</dbReference>
<dbReference type="Pfam" id="PF02830">
    <property type="entry name" value="V4R"/>
    <property type="match status" value="1"/>
</dbReference>
<evidence type="ECO:0000313" key="2">
    <source>
        <dbReference type="EMBL" id="NOE16673.1"/>
    </source>
</evidence>
<dbReference type="Proteomes" id="UP000597886">
    <property type="component" value="Unassembled WGS sequence"/>
</dbReference>
<protein>
    <submittedName>
        <fullName evidence="2">Bacteriochlorophyll 4-vinyl reductase</fullName>
    </submittedName>
</protein>
<gene>
    <name evidence="2" type="primary">bchJ</name>
    <name evidence="2" type="ORF">GS634_00880</name>
</gene>
<dbReference type="InterPro" id="IPR024096">
    <property type="entry name" value="NO_sig/Golgi_transp_ligand-bd"/>
</dbReference>
<dbReference type="GO" id="GO:0015979">
    <property type="term" value="P:photosynthesis"/>
    <property type="evidence" value="ECO:0007669"/>
    <property type="project" value="InterPro"/>
</dbReference>